<comment type="caution">
    <text evidence="15">The sequence shown here is derived from an EMBL/GenBank/DDBJ whole genome shotgun (WGS) entry which is preliminary data.</text>
</comment>
<dbReference type="GO" id="GO:0000139">
    <property type="term" value="C:Golgi membrane"/>
    <property type="evidence" value="ECO:0007669"/>
    <property type="project" value="UniProtKB-SubCell"/>
</dbReference>
<dbReference type="Pfam" id="PF00852">
    <property type="entry name" value="Glyco_transf_10"/>
    <property type="match status" value="1"/>
</dbReference>
<dbReference type="InterPro" id="IPR038577">
    <property type="entry name" value="GT10-like_C_sf"/>
</dbReference>
<dbReference type="GO" id="GO:0032580">
    <property type="term" value="C:Golgi cisterna membrane"/>
    <property type="evidence" value="ECO:0007669"/>
    <property type="project" value="UniProtKB-SubCell"/>
</dbReference>
<feature type="domain" description="Fucosyltransferase N-terminal" evidence="14">
    <location>
        <begin position="112"/>
        <end position="204"/>
    </location>
</feature>
<dbReference type="PANTHER" id="PTHR48438:SF1">
    <property type="entry name" value="ALPHA-(1,3)-FUCOSYLTRANSFERASE C-RELATED"/>
    <property type="match status" value="1"/>
</dbReference>
<evidence type="ECO:0000256" key="12">
    <source>
        <dbReference type="RuleBase" id="RU003832"/>
    </source>
</evidence>
<evidence type="ECO:0000256" key="4">
    <source>
        <dbReference type="ARBA" id="ARBA00022676"/>
    </source>
</evidence>
<proteinExistence type="inferred from homology"/>
<keyword evidence="6 12" id="KW-0812">Transmembrane</keyword>
<dbReference type="EMBL" id="JAIWYP010000006">
    <property type="protein sequence ID" value="KAH3804085.1"/>
    <property type="molecule type" value="Genomic_DNA"/>
</dbReference>
<protein>
    <recommendedName>
        <fullName evidence="12">Fucosyltransferase</fullName>
        <ecNumber evidence="12">2.4.1.-</ecNumber>
    </recommendedName>
</protein>
<reference evidence="15" key="2">
    <citation type="submission" date="2020-11" db="EMBL/GenBank/DDBJ databases">
        <authorList>
            <person name="McCartney M.A."/>
            <person name="Auch B."/>
            <person name="Kono T."/>
            <person name="Mallez S."/>
            <person name="Becker A."/>
            <person name="Gohl D.M."/>
            <person name="Silverstein K.A.T."/>
            <person name="Koren S."/>
            <person name="Bechman K.B."/>
            <person name="Herman A."/>
            <person name="Abrahante J.E."/>
            <person name="Garbe J."/>
        </authorList>
    </citation>
    <scope>NUCLEOTIDE SEQUENCE</scope>
    <source>
        <strain evidence="15">Duluth1</strain>
        <tissue evidence="15">Whole animal</tissue>
    </source>
</reference>
<dbReference type="FunFam" id="3.40.50.11660:FF:000004">
    <property type="entry name" value="Glycoprotein 3-alpha-L-fucosyltransferase A"/>
    <property type="match status" value="1"/>
</dbReference>
<dbReference type="Pfam" id="PF17039">
    <property type="entry name" value="Glyco_tran_10_N"/>
    <property type="match status" value="1"/>
</dbReference>
<keyword evidence="7" id="KW-0735">Signal-anchor</keyword>
<dbReference type="InterPro" id="IPR055270">
    <property type="entry name" value="Glyco_tran_10_C"/>
</dbReference>
<keyword evidence="9 12" id="KW-0333">Golgi apparatus</keyword>
<keyword evidence="10" id="KW-0472">Membrane</keyword>
<dbReference type="GO" id="GO:0008417">
    <property type="term" value="F:fucosyltransferase activity"/>
    <property type="evidence" value="ECO:0007669"/>
    <property type="project" value="InterPro"/>
</dbReference>
<comment type="similarity">
    <text evidence="3 12">Belongs to the glycosyltransferase 10 family.</text>
</comment>
<dbReference type="Gene3D" id="3.40.50.11660">
    <property type="entry name" value="Glycosyl transferase family 10, C-terminal domain"/>
    <property type="match status" value="1"/>
</dbReference>
<dbReference type="SUPFAM" id="SSF53756">
    <property type="entry name" value="UDP-Glycosyltransferase/glycogen phosphorylase"/>
    <property type="match status" value="1"/>
</dbReference>
<evidence type="ECO:0000256" key="11">
    <source>
        <dbReference type="ARBA" id="ARBA00023180"/>
    </source>
</evidence>
<evidence type="ECO:0000256" key="1">
    <source>
        <dbReference type="ARBA" id="ARBA00004323"/>
    </source>
</evidence>
<dbReference type="AlphaFoldDB" id="A0A9D4FSC7"/>
<feature type="domain" description="Fucosyltransferase C-terminal" evidence="13">
    <location>
        <begin position="227"/>
        <end position="402"/>
    </location>
</feature>
<organism evidence="15 16">
    <name type="scientific">Dreissena polymorpha</name>
    <name type="common">Zebra mussel</name>
    <name type="synonym">Mytilus polymorpha</name>
    <dbReference type="NCBI Taxonomy" id="45954"/>
    <lineage>
        <taxon>Eukaryota</taxon>
        <taxon>Metazoa</taxon>
        <taxon>Spiralia</taxon>
        <taxon>Lophotrochozoa</taxon>
        <taxon>Mollusca</taxon>
        <taxon>Bivalvia</taxon>
        <taxon>Autobranchia</taxon>
        <taxon>Heteroconchia</taxon>
        <taxon>Euheterodonta</taxon>
        <taxon>Imparidentia</taxon>
        <taxon>Neoheterodontei</taxon>
        <taxon>Myida</taxon>
        <taxon>Dreissenoidea</taxon>
        <taxon>Dreissenidae</taxon>
        <taxon>Dreissena</taxon>
    </lineage>
</organism>
<dbReference type="InterPro" id="IPR001503">
    <property type="entry name" value="Glyco_trans_10"/>
</dbReference>
<comment type="subcellular location">
    <subcellularLocation>
        <location evidence="1">Golgi apparatus membrane</location>
        <topology evidence="1">Single-pass type II membrane protein</topology>
    </subcellularLocation>
    <subcellularLocation>
        <location evidence="12">Golgi apparatus</location>
        <location evidence="12">Golgi stack membrane</location>
        <topology evidence="12">Single-pass type II membrane protein</topology>
    </subcellularLocation>
</comment>
<comment type="pathway">
    <text evidence="2">Protein modification; protein glycosylation.</text>
</comment>
<name>A0A9D4FSC7_DREPO</name>
<evidence type="ECO:0000256" key="7">
    <source>
        <dbReference type="ARBA" id="ARBA00022968"/>
    </source>
</evidence>
<evidence type="ECO:0000256" key="9">
    <source>
        <dbReference type="ARBA" id="ARBA00023034"/>
    </source>
</evidence>
<keyword evidence="11" id="KW-0325">Glycoprotein</keyword>
<dbReference type="EC" id="2.4.1.-" evidence="12"/>
<evidence type="ECO:0000256" key="8">
    <source>
        <dbReference type="ARBA" id="ARBA00022989"/>
    </source>
</evidence>
<evidence type="ECO:0000256" key="10">
    <source>
        <dbReference type="ARBA" id="ARBA00023136"/>
    </source>
</evidence>
<evidence type="ECO:0000313" key="16">
    <source>
        <dbReference type="Proteomes" id="UP000828390"/>
    </source>
</evidence>
<evidence type="ECO:0000259" key="14">
    <source>
        <dbReference type="Pfam" id="PF17039"/>
    </source>
</evidence>
<gene>
    <name evidence="15" type="ORF">DPMN_132365</name>
</gene>
<dbReference type="Proteomes" id="UP000828390">
    <property type="component" value="Unassembled WGS sequence"/>
</dbReference>
<evidence type="ECO:0000259" key="13">
    <source>
        <dbReference type="Pfam" id="PF00852"/>
    </source>
</evidence>
<accession>A0A9D4FSC7</accession>
<evidence type="ECO:0000256" key="2">
    <source>
        <dbReference type="ARBA" id="ARBA00004922"/>
    </source>
</evidence>
<evidence type="ECO:0000256" key="3">
    <source>
        <dbReference type="ARBA" id="ARBA00008919"/>
    </source>
</evidence>
<evidence type="ECO:0000313" key="15">
    <source>
        <dbReference type="EMBL" id="KAH3804085.1"/>
    </source>
</evidence>
<dbReference type="InterPro" id="IPR031481">
    <property type="entry name" value="Glyco_tran_10_N"/>
</dbReference>
<reference evidence="15" key="1">
    <citation type="journal article" date="2019" name="bioRxiv">
        <title>The Genome of the Zebra Mussel, Dreissena polymorpha: A Resource for Invasive Species Research.</title>
        <authorList>
            <person name="McCartney M.A."/>
            <person name="Auch B."/>
            <person name="Kono T."/>
            <person name="Mallez S."/>
            <person name="Zhang Y."/>
            <person name="Obille A."/>
            <person name="Becker A."/>
            <person name="Abrahante J.E."/>
            <person name="Garbe J."/>
            <person name="Badalamenti J.P."/>
            <person name="Herman A."/>
            <person name="Mangelson H."/>
            <person name="Liachko I."/>
            <person name="Sullivan S."/>
            <person name="Sone E.D."/>
            <person name="Koren S."/>
            <person name="Silverstein K.A.T."/>
            <person name="Beckman K.B."/>
            <person name="Gohl D.M."/>
        </authorList>
    </citation>
    <scope>NUCLEOTIDE SEQUENCE</scope>
    <source>
        <strain evidence="15">Duluth1</strain>
        <tissue evidence="15">Whole animal</tissue>
    </source>
</reference>
<dbReference type="OrthoDB" id="427096at2759"/>
<dbReference type="PANTHER" id="PTHR48438">
    <property type="entry name" value="ALPHA-(1,3)-FUCOSYLTRANSFERASE C-RELATED"/>
    <property type="match status" value="1"/>
</dbReference>
<keyword evidence="4 12" id="KW-0328">Glycosyltransferase</keyword>
<keyword evidence="16" id="KW-1185">Reference proteome</keyword>
<keyword evidence="5 12" id="KW-0808">Transferase</keyword>
<sequence>MKCRRIHKKLIMPIGLFIALSLALNIVPQNRILQKNVIIFRFPHLNSTFSPNQSTTVLTRSSEPVHIWQLHPFDDRILMQAEFRPNVDFDSLPPKRILLAAGLDGWGVNEGNKAFVEHQCPVQNCHLHEYPPYKKIIDARIFKEMEIYEDMSKDAQSIVPRHPDQIWIMFGLESPEASPNYANVHDVINWTATYRYDSTMVTPYDKFQTYTNFTKLSDYKPIKNFAASKIKMAAIFMSNCYAANNRLDVVKELQKFIDIDFYGHCGTLTCERGKENICFKKLRDEYKFYLSFENANCRDYITEKLFLNALRNDVVPVVMGAHPDDYRRVAPPGSYIHVEDFRSVEELANYLKFLDKNDDEYNKYFRWKQTGSFVDTKFWCRICSLLWDPKKPRMSVPDLDKWWHGKGVCIGRRRWDDVGQQNLTSSVDPAVYYRA</sequence>
<evidence type="ECO:0000256" key="6">
    <source>
        <dbReference type="ARBA" id="ARBA00022692"/>
    </source>
</evidence>
<evidence type="ECO:0000256" key="5">
    <source>
        <dbReference type="ARBA" id="ARBA00022679"/>
    </source>
</evidence>
<keyword evidence="8" id="KW-1133">Transmembrane helix</keyword>